<accession>A0A4U8UH92</accession>
<keyword evidence="3" id="KW-1185">Reference proteome</keyword>
<protein>
    <submittedName>
        <fullName evidence="2">Uncharacterized protein</fullName>
    </submittedName>
</protein>
<dbReference type="EMBL" id="JRPC02000011">
    <property type="protein sequence ID" value="TLE15926.1"/>
    <property type="molecule type" value="Genomic_DNA"/>
</dbReference>
<dbReference type="AlphaFoldDB" id="A0A4U8UH92"/>
<comment type="caution">
    <text evidence="2">The sequence shown here is derived from an EMBL/GenBank/DDBJ whole genome shotgun (WGS) entry which is preliminary data.</text>
</comment>
<keyword evidence="1" id="KW-0812">Transmembrane</keyword>
<dbReference type="RefSeq" id="WP_034554676.1">
    <property type="nucleotide sequence ID" value="NZ_JRPC02000011.1"/>
</dbReference>
<evidence type="ECO:0000256" key="1">
    <source>
        <dbReference type="SAM" id="Phobius"/>
    </source>
</evidence>
<name>A0A4U8UH92_9HELI</name>
<reference evidence="2 3" key="1">
    <citation type="journal article" date="2014" name="Genome Announc.">
        <title>Draft genome sequences of eight enterohepatic helicobacter species isolated from both laboratory and wild rodents.</title>
        <authorList>
            <person name="Sheh A."/>
            <person name="Shen Z."/>
            <person name="Fox J.G."/>
        </authorList>
    </citation>
    <scope>NUCLEOTIDE SEQUENCE [LARGE SCALE GENOMIC DNA]</scope>
    <source>
        <strain evidence="2 3">MIT-03-7007</strain>
    </source>
</reference>
<keyword evidence="1" id="KW-1133">Transmembrane helix</keyword>
<sequence length="102" mass="12125">MCDCDRQREVIKEIKSIDNALKQAKIDFLQRDSTIVLAFNVVVIYGYYLRLYLSKLFFSRQKYIFLLFKIKNALLECKKERYKKIVLGKQIRVLKAAKKLGQ</sequence>
<feature type="transmembrane region" description="Helical" evidence="1">
    <location>
        <begin position="35"/>
        <end position="53"/>
    </location>
</feature>
<evidence type="ECO:0000313" key="2">
    <source>
        <dbReference type="EMBL" id="TLE15926.1"/>
    </source>
</evidence>
<evidence type="ECO:0000313" key="3">
    <source>
        <dbReference type="Proteomes" id="UP000029920"/>
    </source>
</evidence>
<dbReference type="Proteomes" id="UP000029920">
    <property type="component" value="Unassembled WGS sequence"/>
</dbReference>
<organism evidence="2 3">
    <name type="scientific">Helicobacter apodemus</name>
    <dbReference type="NCBI Taxonomy" id="135569"/>
    <lineage>
        <taxon>Bacteria</taxon>
        <taxon>Pseudomonadati</taxon>
        <taxon>Campylobacterota</taxon>
        <taxon>Epsilonproteobacteria</taxon>
        <taxon>Campylobacterales</taxon>
        <taxon>Helicobacteraceae</taxon>
        <taxon>Helicobacter</taxon>
    </lineage>
</organism>
<gene>
    <name evidence="2" type="ORF">LS72_005040</name>
</gene>
<keyword evidence="1" id="KW-0472">Membrane</keyword>
<proteinExistence type="predicted"/>